<proteinExistence type="predicted"/>
<gene>
    <name evidence="1" type="ORF">BDN72DRAFT_841169</name>
</gene>
<reference evidence="1 2" key="1">
    <citation type="journal article" date="2019" name="Nat. Ecol. Evol.">
        <title>Megaphylogeny resolves global patterns of mushroom evolution.</title>
        <authorList>
            <person name="Varga T."/>
            <person name="Krizsan K."/>
            <person name="Foldi C."/>
            <person name="Dima B."/>
            <person name="Sanchez-Garcia M."/>
            <person name="Sanchez-Ramirez S."/>
            <person name="Szollosi G.J."/>
            <person name="Szarkandi J.G."/>
            <person name="Papp V."/>
            <person name="Albert L."/>
            <person name="Andreopoulos W."/>
            <person name="Angelini C."/>
            <person name="Antonin V."/>
            <person name="Barry K.W."/>
            <person name="Bougher N.L."/>
            <person name="Buchanan P."/>
            <person name="Buyck B."/>
            <person name="Bense V."/>
            <person name="Catcheside P."/>
            <person name="Chovatia M."/>
            <person name="Cooper J."/>
            <person name="Damon W."/>
            <person name="Desjardin D."/>
            <person name="Finy P."/>
            <person name="Geml J."/>
            <person name="Haridas S."/>
            <person name="Hughes K."/>
            <person name="Justo A."/>
            <person name="Karasinski D."/>
            <person name="Kautmanova I."/>
            <person name="Kiss B."/>
            <person name="Kocsube S."/>
            <person name="Kotiranta H."/>
            <person name="LaButti K.M."/>
            <person name="Lechner B.E."/>
            <person name="Liimatainen K."/>
            <person name="Lipzen A."/>
            <person name="Lukacs Z."/>
            <person name="Mihaltcheva S."/>
            <person name="Morgado L.N."/>
            <person name="Niskanen T."/>
            <person name="Noordeloos M.E."/>
            <person name="Ohm R.A."/>
            <person name="Ortiz-Santana B."/>
            <person name="Ovrebo C."/>
            <person name="Racz N."/>
            <person name="Riley R."/>
            <person name="Savchenko A."/>
            <person name="Shiryaev A."/>
            <person name="Soop K."/>
            <person name="Spirin V."/>
            <person name="Szebenyi C."/>
            <person name="Tomsovsky M."/>
            <person name="Tulloss R.E."/>
            <person name="Uehling J."/>
            <person name="Grigoriev I.V."/>
            <person name="Vagvolgyi C."/>
            <person name="Papp T."/>
            <person name="Martin F.M."/>
            <person name="Miettinen O."/>
            <person name="Hibbett D.S."/>
            <person name="Nagy L.G."/>
        </authorList>
    </citation>
    <scope>NUCLEOTIDE SEQUENCE [LARGE SCALE GENOMIC DNA]</scope>
    <source>
        <strain evidence="1 2">NL-1719</strain>
    </source>
</reference>
<name>A0ACD3AUD1_9AGAR</name>
<accession>A0ACD3AUD1</accession>
<protein>
    <submittedName>
        <fullName evidence="1">Uncharacterized protein</fullName>
    </submittedName>
</protein>
<sequence>MPDMPDPCAKELVEAWPGIFKWSAYFYNQISASIVAQNSATTSSQGYSRVGIIRDVIIGSWCSLALSQSAKRAMLETRGFVDIMARLWIFEDTLGATEVTPYCEGIPMGSYLLDLLSDDGDQTTLNKVISATGEDIGTLAETTLSQLKKAIKSPRFTSNPVDCSFIFQFSMRVFRSKPEVRDTFLTHGAISVGIDLLIQTASIMNGRTRSFEERAQFVVPVRRIFQFLWHSLRSRIELTSVLEAISAGLFTAFVECSPIYDDLKHEDYLMVSATITNMVPRYLAYLCVVQATDAMLLRLERTKQFLSLQKTKAWEAMDRLATLTGWRFAVIRQFKHTKKTSMCSNPKCWKIDTRSTFRKCAKCHSSFYCSKECQGVHWKEFGHKEECHDANKAQSVFQEDGSMSFHDWEYIQHLNLCEARCHMPYLKRLVATEHTGVPLDDLVVVINYDTIPATYGVDLRSEWVSKGHATVFSYPMNKYRPDRDPKSPTFIAGVIPDGKGGRGQRVCVTPFDGIWTYDEQPTTSDDGNLAAGALSTGKSFIEWMNKEVEARRKLYHRLVSSP</sequence>
<organism evidence="1 2">
    <name type="scientific">Pluteus cervinus</name>
    <dbReference type="NCBI Taxonomy" id="181527"/>
    <lineage>
        <taxon>Eukaryota</taxon>
        <taxon>Fungi</taxon>
        <taxon>Dikarya</taxon>
        <taxon>Basidiomycota</taxon>
        <taxon>Agaricomycotina</taxon>
        <taxon>Agaricomycetes</taxon>
        <taxon>Agaricomycetidae</taxon>
        <taxon>Agaricales</taxon>
        <taxon>Pluteineae</taxon>
        <taxon>Pluteaceae</taxon>
        <taxon>Pluteus</taxon>
    </lineage>
</organism>
<evidence type="ECO:0000313" key="1">
    <source>
        <dbReference type="EMBL" id="TFK68969.1"/>
    </source>
</evidence>
<evidence type="ECO:0000313" key="2">
    <source>
        <dbReference type="Proteomes" id="UP000308600"/>
    </source>
</evidence>
<feature type="non-terminal residue" evidence="1">
    <location>
        <position position="562"/>
    </location>
</feature>
<dbReference type="Proteomes" id="UP000308600">
    <property type="component" value="Unassembled WGS sequence"/>
</dbReference>
<keyword evidence="2" id="KW-1185">Reference proteome</keyword>
<dbReference type="EMBL" id="ML208340">
    <property type="protein sequence ID" value="TFK68969.1"/>
    <property type="molecule type" value="Genomic_DNA"/>
</dbReference>